<gene>
    <name evidence="3" type="ORF">KZZ10_06400</name>
</gene>
<dbReference type="Pfam" id="PF03401">
    <property type="entry name" value="TctC"/>
    <property type="match status" value="1"/>
</dbReference>
<sequence>MFATGVVTAVIASFNLAHASDAFPNKPIKFIVPYAAGGATDTTARLVSKELTAILGQPVIVENKAGAGGNIGTDYVAKSTPDGYTMLLAYTGPMAINPSLYDSLPFKPQQDFAPVTLLAQAPQILGVHPSIPVTTVDELVAYAKANPTVLFFGSSGNGGADHLAGELFKMRTGAQLTHVPYKGGAPALADLVAGRTQLQFMTIPASIGHIQSGRIRPLAILAKQRYPLFPNVPTISEAGVKNYDINNWYGVVVAAGTPEAIVNKLNTALIKALRSDEVQARFSGLGLVPVSNSPKEFQTFIAAESTRWSEIIRVSGASLK</sequence>
<dbReference type="PIRSF" id="PIRSF017082">
    <property type="entry name" value="YflP"/>
    <property type="match status" value="1"/>
</dbReference>
<keyword evidence="4" id="KW-1185">Reference proteome</keyword>
<dbReference type="EMBL" id="JAHXRI010000006">
    <property type="protein sequence ID" value="MBZ1350273.1"/>
    <property type="molecule type" value="Genomic_DNA"/>
</dbReference>
<dbReference type="InterPro" id="IPR042100">
    <property type="entry name" value="Bug_dom1"/>
</dbReference>
<comment type="similarity">
    <text evidence="1">Belongs to the UPF0065 (bug) family.</text>
</comment>
<dbReference type="PANTHER" id="PTHR42928">
    <property type="entry name" value="TRICARBOXYLATE-BINDING PROTEIN"/>
    <property type="match status" value="1"/>
</dbReference>
<dbReference type="Gene3D" id="3.40.190.10">
    <property type="entry name" value="Periplasmic binding protein-like II"/>
    <property type="match status" value="1"/>
</dbReference>
<dbReference type="SUPFAM" id="SSF53850">
    <property type="entry name" value="Periplasmic binding protein-like II"/>
    <property type="match status" value="1"/>
</dbReference>
<evidence type="ECO:0000256" key="1">
    <source>
        <dbReference type="ARBA" id="ARBA00006987"/>
    </source>
</evidence>
<protein>
    <submittedName>
        <fullName evidence="3">Tripartite tricarboxylate transporter substrate binding protein</fullName>
    </submittedName>
</protein>
<dbReference type="PANTHER" id="PTHR42928:SF5">
    <property type="entry name" value="BLR1237 PROTEIN"/>
    <property type="match status" value="1"/>
</dbReference>
<dbReference type="CDD" id="cd13578">
    <property type="entry name" value="PBP2_Bug27"/>
    <property type="match status" value="1"/>
</dbReference>
<evidence type="ECO:0000313" key="3">
    <source>
        <dbReference type="EMBL" id="MBZ1350273.1"/>
    </source>
</evidence>
<dbReference type="InterPro" id="IPR005064">
    <property type="entry name" value="BUG"/>
</dbReference>
<name>A0A953N9P7_9BURK</name>
<keyword evidence="2" id="KW-0732">Signal</keyword>
<accession>A0A953N9P7</accession>
<dbReference type="Gene3D" id="3.40.190.150">
    <property type="entry name" value="Bordetella uptake gene, domain 1"/>
    <property type="match status" value="1"/>
</dbReference>
<comment type="caution">
    <text evidence="3">The sequence shown here is derived from an EMBL/GenBank/DDBJ whole genome shotgun (WGS) entry which is preliminary data.</text>
</comment>
<evidence type="ECO:0000256" key="2">
    <source>
        <dbReference type="SAM" id="SignalP"/>
    </source>
</evidence>
<proteinExistence type="inferred from homology"/>
<organism evidence="3 4">
    <name type="scientific">Zwartia hollandica</name>
    <dbReference type="NCBI Taxonomy" id="324606"/>
    <lineage>
        <taxon>Bacteria</taxon>
        <taxon>Pseudomonadati</taxon>
        <taxon>Pseudomonadota</taxon>
        <taxon>Betaproteobacteria</taxon>
        <taxon>Burkholderiales</taxon>
        <taxon>Alcaligenaceae</taxon>
        <taxon>Zwartia</taxon>
    </lineage>
</organism>
<dbReference type="Proteomes" id="UP000739565">
    <property type="component" value="Unassembled WGS sequence"/>
</dbReference>
<feature type="signal peptide" evidence="2">
    <location>
        <begin position="1"/>
        <end position="19"/>
    </location>
</feature>
<feature type="chain" id="PRO_5036841786" evidence="2">
    <location>
        <begin position="20"/>
        <end position="320"/>
    </location>
</feature>
<dbReference type="AlphaFoldDB" id="A0A953N9P7"/>
<evidence type="ECO:0000313" key="4">
    <source>
        <dbReference type="Proteomes" id="UP000739565"/>
    </source>
</evidence>
<reference evidence="3" key="1">
    <citation type="submission" date="2021-07" db="EMBL/GenBank/DDBJ databases">
        <title>New genus and species of the family Alcaligenaceae.</title>
        <authorList>
            <person name="Hahn M.W."/>
        </authorList>
    </citation>
    <scope>NUCLEOTIDE SEQUENCE</scope>
    <source>
        <strain evidence="3">LF4-65</strain>
    </source>
</reference>